<feature type="region of interest" description="Disordered" evidence="1">
    <location>
        <begin position="57"/>
        <end position="82"/>
    </location>
</feature>
<evidence type="ECO:0000313" key="3">
    <source>
        <dbReference type="Proteomes" id="UP000642673"/>
    </source>
</evidence>
<keyword evidence="3" id="KW-1185">Reference proteome</keyword>
<gene>
    <name evidence="2" type="ORF">GCM10010347_42640</name>
</gene>
<proteinExistence type="predicted"/>
<evidence type="ECO:0000313" key="2">
    <source>
        <dbReference type="EMBL" id="GHB67993.1"/>
    </source>
</evidence>
<comment type="caution">
    <text evidence="2">The sequence shown here is derived from an EMBL/GenBank/DDBJ whole genome shotgun (WGS) entry which is preliminary data.</text>
</comment>
<reference evidence="3" key="1">
    <citation type="journal article" date="2019" name="Int. J. Syst. Evol. Microbiol.">
        <title>The Global Catalogue of Microorganisms (GCM) 10K type strain sequencing project: providing services to taxonomists for standard genome sequencing and annotation.</title>
        <authorList>
            <consortium name="The Broad Institute Genomics Platform"/>
            <consortium name="The Broad Institute Genome Sequencing Center for Infectious Disease"/>
            <person name="Wu L."/>
            <person name="Ma J."/>
        </authorList>
    </citation>
    <scope>NUCLEOTIDE SEQUENCE [LARGE SCALE GENOMIC DNA]</scope>
    <source>
        <strain evidence="3">JCM 4738</strain>
    </source>
</reference>
<protein>
    <submittedName>
        <fullName evidence="2">Uncharacterized protein</fullName>
    </submittedName>
</protein>
<name>A0ABQ3F394_9ACTN</name>
<accession>A0ABQ3F394</accession>
<dbReference type="EMBL" id="BMVP01000008">
    <property type="protein sequence ID" value="GHB67993.1"/>
    <property type="molecule type" value="Genomic_DNA"/>
</dbReference>
<dbReference type="RefSeq" id="WP_381351803.1">
    <property type="nucleotide sequence ID" value="NZ_JBHSYU010000001.1"/>
</dbReference>
<organism evidence="2 3">
    <name type="scientific">Streptomyces cirratus</name>
    <dbReference type="NCBI Taxonomy" id="68187"/>
    <lineage>
        <taxon>Bacteria</taxon>
        <taxon>Bacillati</taxon>
        <taxon>Actinomycetota</taxon>
        <taxon>Actinomycetes</taxon>
        <taxon>Kitasatosporales</taxon>
        <taxon>Streptomycetaceae</taxon>
        <taxon>Streptomyces</taxon>
    </lineage>
</organism>
<dbReference type="Proteomes" id="UP000642673">
    <property type="component" value="Unassembled WGS sequence"/>
</dbReference>
<sequence>MRQGVLHGASTEQAFYVVCDESNNPPQEAGQSRLTVGVAVADVRPGHACGACGARAPRHQGKRFAGGVTGPATRSGESPGRP</sequence>
<evidence type="ECO:0000256" key="1">
    <source>
        <dbReference type="SAM" id="MobiDB-lite"/>
    </source>
</evidence>